<evidence type="ECO:0000256" key="1">
    <source>
        <dbReference type="ARBA" id="ARBA00004138"/>
    </source>
</evidence>
<evidence type="ECO:0000256" key="5">
    <source>
        <dbReference type="ARBA" id="ARBA00023212"/>
    </source>
</evidence>
<dbReference type="GO" id="GO:0000281">
    <property type="term" value="P:mitotic cytokinesis"/>
    <property type="evidence" value="ECO:0007669"/>
    <property type="project" value="TreeGrafter"/>
</dbReference>
<dbReference type="EMBL" id="MLAK01000651">
    <property type="protein sequence ID" value="OHT09007.1"/>
    <property type="molecule type" value="Genomic_DNA"/>
</dbReference>
<keyword evidence="6" id="KW-0966">Cell projection</keyword>
<organism evidence="8 9">
    <name type="scientific">Tritrichomonas foetus</name>
    <dbReference type="NCBI Taxonomy" id="1144522"/>
    <lineage>
        <taxon>Eukaryota</taxon>
        <taxon>Metamonada</taxon>
        <taxon>Parabasalia</taxon>
        <taxon>Tritrichomonadida</taxon>
        <taxon>Tritrichomonadidae</taxon>
        <taxon>Tritrichomonas</taxon>
    </lineage>
</organism>
<dbReference type="GO" id="GO:0007052">
    <property type="term" value="P:mitotic spindle organization"/>
    <property type="evidence" value="ECO:0007669"/>
    <property type="project" value="TreeGrafter"/>
</dbReference>
<keyword evidence="3" id="KW-0963">Cytoplasm</keyword>
<evidence type="ECO:0000259" key="7">
    <source>
        <dbReference type="PROSITE" id="PS51336"/>
    </source>
</evidence>
<evidence type="ECO:0000256" key="3">
    <source>
        <dbReference type="ARBA" id="ARBA00022490"/>
    </source>
</evidence>
<sequence>MFADDSDTYLVFVASMYSDYDEDKDRVFMVQYYLSNKTIAIFEKKDLKRGINGGRFLARMALVDPRTGENYDDDAFYVGAKIQAAGRIFELLDAPEYTLCQMEAHSDRFKEADLQIAVEKLSDYVKSAGINLSSEFSARDSAGSGTVSEGEARTLLFSYTPDISKQVALTVLRRFVKNGRFEYQDLLHYL</sequence>
<dbReference type="InterPro" id="IPR006602">
    <property type="entry name" value="DM10_dom"/>
</dbReference>
<dbReference type="PANTHER" id="PTHR12086:SF9">
    <property type="entry name" value="EF-HAND DOMAIN-CONTAINING PROTEIN 1"/>
    <property type="match status" value="1"/>
</dbReference>
<keyword evidence="9" id="KW-1185">Reference proteome</keyword>
<evidence type="ECO:0000313" key="9">
    <source>
        <dbReference type="Proteomes" id="UP000179807"/>
    </source>
</evidence>
<dbReference type="PROSITE" id="PS51336">
    <property type="entry name" value="DM10"/>
    <property type="match status" value="1"/>
</dbReference>
<dbReference type="RefSeq" id="XP_068362143.1">
    <property type="nucleotide sequence ID" value="XM_068502453.1"/>
</dbReference>
<dbReference type="InterPro" id="IPR040193">
    <property type="entry name" value="EFHC1/EFHC2/EFHB"/>
</dbReference>
<reference evidence="8" key="1">
    <citation type="submission" date="2016-10" db="EMBL/GenBank/DDBJ databases">
        <authorList>
            <person name="Benchimol M."/>
            <person name="Almeida L.G."/>
            <person name="Vasconcelos A.T."/>
            <person name="Perreira-Neves A."/>
            <person name="Rosa I.A."/>
            <person name="Tasca T."/>
            <person name="Bogo M.R."/>
            <person name="de Souza W."/>
        </authorList>
    </citation>
    <scope>NUCLEOTIDE SEQUENCE [LARGE SCALE GENOMIC DNA]</scope>
    <source>
        <strain evidence="8">K</strain>
    </source>
</reference>
<dbReference type="SMART" id="SM00676">
    <property type="entry name" value="DM10"/>
    <property type="match status" value="1"/>
</dbReference>
<proteinExistence type="predicted"/>
<evidence type="ECO:0000256" key="4">
    <source>
        <dbReference type="ARBA" id="ARBA00022737"/>
    </source>
</evidence>
<dbReference type="Gene3D" id="2.30.29.170">
    <property type="match status" value="1"/>
</dbReference>
<dbReference type="GO" id="GO:0005930">
    <property type="term" value="C:axoneme"/>
    <property type="evidence" value="ECO:0007669"/>
    <property type="project" value="TreeGrafter"/>
</dbReference>
<dbReference type="VEuPathDB" id="TrichDB:TRFO_22250"/>
<feature type="domain" description="DM10" evidence="7">
    <location>
        <begin position="6"/>
        <end position="106"/>
    </location>
</feature>
<evidence type="ECO:0000256" key="2">
    <source>
        <dbReference type="ARBA" id="ARBA00004245"/>
    </source>
</evidence>
<accession>A0A1J4KC64</accession>
<dbReference type="GO" id="GO:0043014">
    <property type="term" value="F:alpha-tubulin binding"/>
    <property type="evidence" value="ECO:0007669"/>
    <property type="project" value="TreeGrafter"/>
</dbReference>
<dbReference type="FunFam" id="2.30.29.170:FF:000002">
    <property type="entry name" value="EF-hand domain (C-terminal) containing 1"/>
    <property type="match status" value="1"/>
</dbReference>
<dbReference type="Proteomes" id="UP000179807">
    <property type="component" value="Unassembled WGS sequence"/>
</dbReference>
<dbReference type="AlphaFoldDB" id="A0A1J4KC64"/>
<comment type="subcellular location">
    <subcellularLocation>
        <location evidence="1">Cell projection</location>
        <location evidence="1">Cilium</location>
    </subcellularLocation>
    <subcellularLocation>
        <location evidence="2">Cytoplasm</location>
        <location evidence="2">Cytoskeleton</location>
    </subcellularLocation>
</comment>
<dbReference type="GO" id="GO:0060285">
    <property type="term" value="P:cilium-dependent cell motility"/>
    <property type="evidence" value="ECO:0007669"/>
    <property type="project" value="TreeGrafter"/>
</dbReference>
<dbReference type="OrthoDB" id="6360546at2759"/>
<evidence type="ECO:0000313" key="8">
    <source>
        <dbReference type="EMBL" id="OHT09007.1"/>
    </source>
</evidence>
<evidence type="ECO:0000256" key="6">
    <source>
        <dbReference type="ARBA" id="ARBA00023273"/>
    </source>
</evidence>
<dbReference type="Pfam" id="PF06565">
    <property type="entry name" value="DM10_dom"/>
    <property type="match status" value="1"/>
</dbReference>
<comment type="caution">
    <text evidence="8">The sequence shown here is derived from an EMBL/GenBank/DDBJ whole genome shotgun (WGS) entry which is preliminary data.</text>
</comment>
<keyword evidence="5" id="KW-0206">Cytoskeleton</keyword>
<dbReference type="GeneID" id="94837157"/>
<gene>
    <name evidence="8" type="ORF">TRFO_22250</name>
</gene>
<keyword evidence="4" id="KW-0677">Repeat</keyword>
<dbReference type="PANTHER" id="PTHR12086">
    <property type="entry name" value="EF-HAND DOMAIN C-TERMINAL CONTAINING PROTEIN"/>
    <property type="match status" value="1"/>
</dbReference>
<protein>
    <submittedName>
        <fullName evidence="8">RIB72 protein</fullName>
    </submittedName>
</protein>
<name>A0A1J4KC64_9EUKA</name>
<dbReference type="GO" id="GO:0072686">
    <property type="term" value="C:mitotic spindle"/>
    <property type="evidence" value="ECO:0007669"/>
    <property type="project" value="TreeGrafter"/>
</dbReference>